<keyword evidence="4" id="KW-1185">Reference proteome</keyword>
<dbReference type="Proteomes" id="UP000220914">
    <property type="component" value="Unassembled WGS sequence"/>
</dbReference>
<keyword evidence="1" id="KW-1133">Transmembrane helix</keyword>
<evidence type="ECO:0000313" key="4">
    <source>
        <dbReference type="Proteomes" id="UP000220914"/>
    </source>
</evidence>
<reference evidence="3 4" key="1">
    <citation type="submission" date="2017-10" db="EMBL/GenBank/DDBJ databases">
        <title>The new phylogeny of genus Mycobacterium.</title>
        <authorList>
            <person name="Tortoli E."/>
            <person name="Trovato A."/>
            <person name="Cirillo D.M."/>
        </authorList>
    </citation>
    <scope>NUCLEOTIDE SEQUENCE [LARGE SCALE GENOMIC DNA]</scope>
    <source>
        <strain evidence="3 4">CCUG37673</strain>
    </source>
</reference>
<evidence type="ECO:0000313" key="3">
    <source>
        <dbReference type="EMBL" id="PEG41424.1"/>
    </source>
</evidence>
<keyword evidence="1" id="KW-0812">Transmembrane</keyword>
<name>A0A2A7NBW2_MYCAG</name>
<dbReference type="AlphaFoldDB" id="A0A2A7NBW2"/>
<gene>
    <name evidence="3" type="ORF">CQY20_05040</name>
    <name evidence="2" type="ORF">MAGR_44500</name>
</gene>
<evidence type="ECO:0000256" key="1">
    <source>
        <dbReference type="SAM" id="Phobius"/>
    </source>
</evidence>
<dbReference type="EMBL" id="BLKS01000001">
    <property type="protein sequence ID" value="GFG53009.1"/>
    <property type="molecule type" value="Genomic_DNA"/>
</dbReference>
<keyword evidence="1" id="KW-0472">Membrane</keyword>
<feature type="transmembrane region" description="Helical" evidence="1">
    <location>
        <begin position="20"/>
        <end position="40"/>
    </location>
</feature>
<accession>A0A2A7NBW2</accession>
<reference evidence="2 5" key="2">
    <citation type="journal article" date="2019" name="Emerg. Microbes Infect.">
        <title>Comprehensive subspecies identification of 175 nontuberculous mycobacteria species based on 7547 genomic profiles.</title>
        <authorList>
            <person name="Matsumoto Y."/>
            <person name="Kinjo T."/>
            <person name="Motooka D."/>
            <person name="Nabeya D."/>
            <person name="Jung N."/>
            <person name="Uechi K."/>
            <person name="Horii T."/>
            <person name="Iida T."/>
            <person name="Fujita J."/>
            <person name="Nakamura S."/>
        </authorList>
    </citation>
    <scope>NUCLEOTIDE SEQUENCE [LARGE SCALE GENOMIC DNA]</scope>
    <source>
        <strain evidence="2 5">JCM 6377</strain>
    </source>
</reference>
<evidence type="ECO:0000313" key="5">
    <source>
        <dbReference type="Proteomes" id="UP000465302"/>
    </source>
</evidence>
<comment type="caution">
    <text evidence="3">The sequence shown here is derived from an EMBL/GenBank/DDBJ whole genome shotgun (WGS) entry which is preliminary data.</text>
</comment>
<feature type="transmembrane region" description="Helical" evidence="1">
    <location>
        <begin position="46"/>
        <end position="65"/>
    </location>
</feature>
<protein>
    <recommendedName>
        <fullName evidence="6">Transmembrane protein</fullName>
    </recommendedName>
</protein>
<dbReference type="OrthoDB" id="4563543at2"/>
<feature type="transmembrane region" description="Helical" evidence="1">
    <location>
        <begin position="77"/>
        <end position="101"/>
    </location>
</feature>
<dbReference type="EMBL" id="PDCP01000006">
    <property type="protein sequence ID" value="PEG41424.1"/>
    <property type="molecule type" value="Genomic_DNA"/>
</dbReference>
<dbReference type="RefSeq" id="WP_097938642.1">
    <property type="nucleotide sequence ID" value="NZ_BLKS01000001.1"/>
</dbReference>
<dbReference type="Proteomes" id="UP000465302">
    <property type="component" value="Unassembled WGS sequence"/>
</dbReference>
<organism evidence="3 4">
    <name type="scientific">Mycolicibacterium agri</name>
    <name type="common">Mycobacterium agri</name>
    <dbReference type="NCBI Taxonomy" id="36811"/>
    <lineage>
        <taxon>Bacteria</taxon>
        <taxon>Bacillati</taxon>
        <taxon>Actinomycetota</taxon>
        <taxon>Actinomycetes</taxon>
        <taxon>Mycobacteriales</taxon>
        <taxon>Mycobacteriaceae</taxon>
        <taxon>Mycolicibacterium</taxon>
    </lineage>
</organism>
<proteinExistence type="predicted"/>
<evidence type="ECO:0000313" key="2">
    <source>
        <dbReference type="EMBL" id="GFG53009.1"/>
    </source>
</evidence>
<evidence type="ECO:0008006" key="6">
    <source>
        <dbReference type="Google" id="ProtNLM"/>
    </source>
</evidence>
<sequence>MSNARDVEKRWHDPTAFRQAVKYGVTVIVLAGIAFAVFGLVDRGSVLLAALVPTILFLGGVGAMFKAYRVWRAGGTWPIWQGAGWFLLTLMLVCLSIPYAAARFGG</sequence>
<reference evidence="2" key="3">
    <citation type="submission" date="2020-02" db="EMBL/GenBank/DDBJ databases">
        <authorList>
            <person name="Matsumoto Y."/>
            <person name="Motooka D."/>
            <person name="Nakamura S."/>
        </authorList>
    </citation>
    <scope>NUCLEOTIDE SEQUENCE</scope>
    <source>
        <strain evidence="2">JCM 6377</strain>
    </source>
</reference>